<feature type="domain" description="ABC transporter" evidence="6">
    <location>
        <begin position="3"/>
        <end position="215"/>
    </location>
</feature>
<dbReference type="InterPro" id="IPR050319">
    <property type="entry name" value="ABC_transp_ATP-bind"/>
</dbReference>
<name>A0A918EHQ7_9PSEU</name>
<dbReference type="PROSITE" id="PS00211">
    <property type="entry name" value="ABC_TRANSPORTER_1"/>
    <property type="match status" value="1"/>
</dbReference>
<reference evidence="7" key="2">
    <citation type="submission" date="2020-09" db="EMBL/GenBank/DDBJ databases">
        <authorList>
            <person name="Sun Q."/>
            <person name="Ohkuma M."/>
        </authorList>
    </citation>
    <scope>NUCLEOTIDE SEQUENCE</scope>
    <source>
        <strain evidence="7">JCM 3313</strain>
    </source>
</reference>
<sequence length="216" mass="23154">MTLEARDVWFRYGPRDPWVVRGVSLAVAAGEVVGLHGPSGAGKSTLARLLAGMAAPSRGQVTVDGHPPRPNRRERRPNPVQLVFQHAELAVDPLWKVRATLAETGAPDEVIAALDPELVPPRLLDRFPHEISGGEAQRVTLARALLARPRFLVADEITANLDAITQAGLWHSLLAAVRAEGIGVLAISHDRPLLDAVADRVLDFADLSRGARAGTP</sequence>
<dbReference type="InterPro" id="IPR003439">
    <property type="entry name" value="ABC_transporter-like_ATP-bd"/>
</dbReference>
<reference evidence="7" key="1">
    <citation type="journal article" date="2014" name="Int. J. Syst. Evol. Microbiol.">
        <title>Complete genome sequence of Corynebacterium casei LMG S-19264T (=DSM 44701T), isolated from a smear-ripened cheese.</title>
        <authorList>
            <consortium name="US DOE Joint Genome Institute (JGI-PGF)"/>
            <person name="Walter F."/>
            <person name="Albersmeier A."/>
            <person name="Kalinowski J."/>
            <person name="Ruckert C."/>
        </authorList>
    </citation>
    <scope>NUCLEOTIDE SEQUENCE</scope>
    <source>
        <strain evidence="7">JCM 3313</strain>
    </source>
</reference>
<proteinExistence type="inferred from homology"/>
<evidence type="ECO:0000256" key="1">
    <source>
        <dbReference type="ARBA" id="ARBA00005417"/>
    </source>
</evidence>
<comment type="similarity">
    <text evidence="1">Belongs to the ABC transporter superfamily.</text>
</comment>
<evidence type="ECO:0000259" key="6">
    <source>
        <dbReference type="PROSITE" id="PS50893"/>
    </source>
</evidence>
<dbReference type="SUPFAM" id="SSF52540">
    <property type="entry name" value="P-loop containing nucleoside triphosphate hydrolases"/>
    <property type="match status" value="1"/>
</dbReference>
<dbReference type="AlphaFoldDB" id="A0A918EHQ7"/>
<dbReference type="RefSeq" id="WP_189226728.1">
    <property type="nucleotide sequence ID" value="NZ_BMRG01000018.1"/>
</dbReference>
<feature type="region of interest" description="Disordered" evidence="5">
    <location>
        <begin position="57"/>
        <end position="78"/>
    </location>
</feature>
<keyword evidence="2" id="KW-0813">Transport</keyword>
<keyword evidence="8" id="KW-1185">Reference proteome</keyword>
<comment type="caution">
    <text evidence="7">The sequence shown here is derived from an EMBL/GenBank/DDBJ whole genome shotgun (WGS) entry which is preliminary data.</text>
</comment>
<evidence type="ECO:0000256" key="2">
    <source>
        <dbReference type="ARBA" id="ARBA00022448"/>
    </source>
</evidence>
<evidence type="ECO:0000313" key="8">
    <source>
        <dbReference type="Proteomes" id="UP000639606"/>
    </source>
</evidence>
<evidence type="ECO:0000313" key="7">
    <source>
        <dbReference type="EMBL" id="GGP78513.1"/>
    </source>
</evidence>
<dbReference type="EMBL" id="BMRG01000018">
    <property type="protein sequence ID" value="GGP78513.1"/>
    <property type="molecule type" value="Genomic_DNA"/>
</dbReference>
<dbReference type="InterPro" id="IPR027417">
    <property type="entry name" value="P-loop_NTPase"/>
</dbReference>
<dbReference type="Proteomes" id="UP000639606">
    <property type="component" value="Unassembled WGS sequence"/>
</dbReference>
<organism evidence="7 8">
    <name type="scientific">Saccharothrix coeruleofusca</name>
    <dbReference type="NCBI Taxonomy" id="33919"/>
    <lineage>
        <taxon>Bacteria</taxon>
        <taxon>Bacillati</taxon>
        <taxon>Actinomycetota</taxon>
        <taxon>Actinomycetes</taxon>
        <taxon>Pseudonocardiales</taxon>
        <taxon>Pseudonocardiaceae</taxon>
        <taxon>Saccharothrix</taxon>
    </lineage>
</organism>
<gene>
    <name evidence="7" type="ORF">GCM10010185_60380</name>
</gene>
<dbReference type="GO" id="GO:0055085">
    <property type="term" value="P:transmembrane transport"/>
    <property type="evidence" value="ECO:0007669"/>
    <property type="project" value="UniProtKB-ARBA"/>
</dbReference>
<evidence type="ECO:0000256" key="3">
    <source>
        <dbReference type="ARBA" id="ARBA00022741"/>
    </source>
</evidence>
<evidence type="ECO:0000256" key="4">
    <source>
        <dbReference type="ARBA" id="ARBA00022840"/>
    </source>
</evidence>
<protein>
    <submittedName>
        <fullName evidence="7">Peptide ABC transporter</fullName>
    </submittedName>
</protein>
<keyword evidence="4" id="KW-0067">ATP-binding</keyword>
<evidence type="ECO:0000256" key="5">
    <source>
        <dbReference type="SAM" id="MobiDB-lite"/>
    </source>
</evidence>
<dbReference type="PANTHER" id="PTHR43776">
    <property type="entry name" value="TRANSPORT ATP-BINDING PROTEIN"/>
    <property type="match status" value="1"/>
</dbReference>
<accession>A0A918EHQ7</accession>
<dbReference type="GO" id="GO:0016887">
    <property type="term" value="F:ATP hydrolysis activity"/>
    <property type="evidence" value="ECO:0007669"/>
    <property type="project" value="InterPro"/>
</dbReference>
<dbReference type="InterPro" id="IPR003593">
    <property type="entry name" value="AAA+_ATPase"/>
</dbReference>
<keyword evidence="3" id="KW-0547">Nucleotide-binding</keyword>
<dbReference type="Pfam" id="PF00005">
    <property type="entry name" value="ABC_tran"/>
    <property type="match status" value="1"/>
</dbReference>
<dbReference type="PROSITE" id="PS50893">
    <property type="entry name" value="ABC_TRANSPORTER_2"/>
    <property type="match status" value="1"/>
</dbReference>
<dbReference type="GO" id="GO:0005524">
    <property type="term" value="F:ATP binding"/>
    <property type="evidence" value="ECO:0007669"/>
    <property type="project" value="UniProtKB-KW"/>
</dbReference>
<dbReference type="InterPro" id="IPR017871">
    <property type="entry name" value="ABC_transporter-like_CS"/>
</dbReference>
<dbReference type="SMART" id="SM00382">
    <property type="entry name" value="AAA"/>
    <property type="match status" value="1"/>
</dbReference>
<dbReference type="PANTHER" id="PTHR43776:SF7">
    <property type="entry name" value="D,D-DIPEPTIDE TRANSPORT ATP-BINDING PROTEIN DDPF-RELATED"/>
    <property type="match status" value="1"/>
</dbReference>
<dbReference type="Gene3D" id="3.40.50.300">
    <property type="entry name" value="P-loop containing nucleotide triphosphate hydrolases"/>
    <property type="match status" value="1"/>
</dbReference>